<dbReference type="AlphaFoldDB" id="A0AAV3XZF0"/>
<feature type="region of interest" description="Disordered" evidence="1">
    <location>
        <begin position="232"/>
        <end position="262"/>
    </location>
</feature>
<comment type="caution">
    <text evidence="2">The sequence shown here is derived from an EMBL/GenBank/DDBJ whole genome shotgun (WGS) entry which is preliminary data.</text>
</comment>
<feature type="compositionally biased region" description="Basic and acidic residues" evidence="1">
    <location>
        <begin position="243"/>
        <end position="253"/>
    </location>
</feature>
<sequence length="328" mass="36387">MAKKPSVSVSHSPAKDISKKDKFRSKSKTSFSVTLSDDDETSKKASALAYQVLSKQDSDELLGMSAVEMESKLLEILQLSPTTCLRDAATLDYFVGATYWAKQKDFNSEQLSGFFTVIHSLLQKIKDEQATMVDLLKDFRKNLIGIGAELSPDIESGGMEFFSVDQATAITDFLQSTLLQHYKLYEFMFTQNQWEEIVGSDLSIEVPMPANTPFPPPLDEGILETTYREYMSLPTPSSSESADGEKGDEESKAESPTAQLPPEAADLFVKLTPDDVKNIVEEVSKELLENLQIGVESKIRGTENAFLTRINKIHNVLPEVKDPTPEPA</sequence>
<dbReference type="InterPro" id="IPR032727">
    <property type="entry name" value="CLAMP"/>
</dbReference>
<accession>A0AAV3XZF0</accession>
<dbReference type="Proteomes" id="UP000735302">
    <property type="component" value="Unassembled WGS sequence"/>
</dbReference>
<evidence type="ECO:0000313" key="2">
    <source>
        <dbReference type="EMBL" id="GFN75318.1"/>
    </source>
</evidence>
<dbReference type="PANTHER" id="PTHR28457">
    <property type="entry name" value="COILED-COIL DOMAIN-CONTAINING PROTEIN 189"/>
    <property type="match status" value="1"/>
</dbReference>
<reference evidence="2 3" key="1">
    <citation type="journal article" date="2021" name="Elife">
        <title>Chloroplast acquisition without the gene transfer in kleptoplastic sea slugs, Plakobranchus ocellatus.</title>
        <authorList>
            <person name="Maeda T."/>
            <person name="Takahashi S."/>
            <person name="Yoshida T."/>
            <person name="Shimamura S."/>
            <person name="Takaki Y."/>
            <person name="Nagai Y."/>
            <person name="Toyoda A."/>
            <person name="Suzuki Y."/>
            <person name="Arimoto A."/>
            <person name="Ishii H."/>
            <person name="Satoh N."/>
            <person name="Nishiyama T."/>
            <person name="Hasebe M."/>
            <person name="Maruyama T."/>
            <person name="Minagawa J."/>
            <person name="Obokata J."/>
            <person name="Shigenobu S."/>
        </authorList>
    </citation>
    <scope>NUCLEOTIDE SEQUENCE [LARGE SCALE GENOMIC DNA]</scope>
</reference>
<dbReference type="PANTHER" id="PTHR28457:SF3">
    <property type="entry name" value="CILIARY-ASSOCIATED CALCIUM-BINDING COILED-COIL PROTEIN 1"/>
    <property type="match status" value="1"/>
</dbReference>
<dbReference type="EMBL" id="BLXT01000264">
    <property type="protein sequence ID" value="GFN75318.1"/>
    <property type="molecule type" value="Genomic_DNA"/>
</dbReference>
<proteinExistence type="predicted"/>
<evidence type="ECO:0000256" key="1">
    <source>
        <dbReference type="SAM" id="MobiDB-lite"/>
    </source>
</evidence>
<protein>
    <submittedName>
        <fullName evidence="2">Coiled-coil domain-containing protein 189</fullName>
    </submittedName>
</protein>
<name>A0AAV3XZF0_9GAST</name>
<keyword evidence="3" id="KW-1185">Reference proteome</keyword>
<gene>
    <name evidence="2" type="ORF">PoB_000182400</name>
</gene>
<evidence type="ECO:0000313" key="3">
    <source>
        <dbReference type="Proteomes" id="UP000735302"/>
    </source>
</evidence>
<feature type="region of interest" description="Disordered" evidence="1">
    <location>
        <begin position="1"/>
        <end position="42"/>
    </location>
</feature>
<organism evidence="2 3">
    <name type="scientific">Plakobranchus ocellatus</name>
    <dbReference type="NCBI Taxonomy" id="259542"/>
    <lineage>
        <taxon>Eukaryota</taxon>
        <taxon>Metazoa</taxon>
        <taxon>Spiralia</taxon>
        <taxon>Lophotrochozoa</taxon>
        <taxon>Mollusca</taxon>
        <taxon>Gastropoda</taxon>
        <taxon>Heterobranchia</taxon>
        <taxon>Euthyneura</taxon>
        <taxon>Panpulmonata</taxon>
        <taxon>Sacoglossa</taxon>
        <taxon>Placobranchoidea</taxon>
        <taxon>Plakobranchidae</taxon>
        <taxon>Plakobranchus</taxon>
    </lineage>
</organism>
<dbReference type="Pfam" id="PF14769">
    <property type="entry name" value="CLAMP"/>
    <property type="match status" value="1"/>
</dbReference>